<evidence type="ECO:0000313" key="1">
    <source>
        <dbReference type="EMBL" id="AEF86505.1"/>
    </source>
</evidence>
<organism evidence="1 2">
    <name type="scientific">Treponema primitia (strain ATCC BAA-887 / DSM 12427 / ZAS-2)</name>
    <dbReference type="NCBI Taxonomy" id="545694"/>
    <lineage>
        <taxon>Bacteria</taxon>
        <taxon>Pseudomonadati</taxon>
        <taxon>Spirochaetota</taxon>
        <taxon>Spirochaetia</taxon>
        <taxon>Spirochaetales</taxon>
        <taxon>Treponemataceae</taxon>
        <taxon>Treponema</taxon>
    </lineage>
</organism>
<gene>
    <name evidence="1" type="ordered locus">TREPR_3528</name>
</gene>
<dbReference type="KEGG" id="tpi:TREPR_3528"/>
<protein>
    <submittedName>
        <fullName evidence="1">Uncharacterized protein</fullName>
    </submittedName>
</protein>
<dbReference type="AlphaFoldDB" id="F5YIU7"/>
<accession>F5YIU7</accession>
<keyword evidence="2" id="KW-1185">Reference proteome</keyword>
<name>F5YIU7_TREPZ</name>
<reference evidence="2" key="1">
    <citation type="submission" date="2009-12" db="EMBL/GenBank/DDBJ databases">
        <title>Complete sequence of Treponema primitia strain ZAS-2.</title>
        <authorList>
            <person name="Tetu S.G."/>
            <person name="Matson E."/>
            <person name="Ren Q."/>
            <person name="Seshadri R."/>
            <person name="Elbourne L."/>
            <person name="Hassan K.A."/>
            <person name="Durkin A."/>
            <person name="Radune D."/>
            <person name="Mohamoud Y."/>
            <person name="Shay R."/>
            <person name="Jin S."/>
            <person name="Zhang X."/>
            <person name="Lucey K."/>
            <person name="Ballor N.R."/>
            <person name="Ottesen E."/>
            <person name="Rosenthal R."/>
            <person name="Allen A."/>
            <person name="Leadbetter J.R."/>
            <person name="Paulsen I.T."/>
        </authorList>
    </citation>
    <scope>NUCLEOTIDE SEQUENCE [LARGE SCALE GENOMIC DNA]</scope>
    <source>
        <strain evidence="2">ATCC BAA-887 / DSM 12427 / ZAS-2</strain>
    </source>
</reference>
<dbReference type="STRING" id="545694.TREPR_3528"/>
<evidence type="ECO:0000313" key="2">
    <source>
        <dbReference type="Proteomes" id="UP000009223"/>
    </source>
</evidence>
<dbReference type="HOGENOM" id="CLU_2670026_0_0_12"/>
<proteinExistence type="predicted"/>
<sequence length="75" mass="8789">MILPTSVLFSSRWKIISKPLAQFLHRISSTLIIHFPFTTLILSREILKYSFFRNSILVSNSFVKEYCILLVKHGF</sequence>
<dbReference type="EMBL" id="CP001843">
    <property type="protein sequence ID" value="AEF86505.1"/>
    <property type="molecule type" value="Genomic_DNA"/>
</dbReference>
<dbReference type="Proteomes" id="UP000009223">
    <property type="component" value="Chromosome"/>
</dbReference>
<reference evidence="1 2" key="2">
    <citation type="journal article" date="2011" name="ISME J.">
        <title>RNA-seq reveals cooperative metabolic interactions between two termite-gut spirochete species in co-culture.</title>
        <authorList>
            <person name="Rosenthal A.Z."/>
            <person name="Matson E.G."/>
            <person name="Eldar A."/>
            <person name="Leadbetter J.R."/>
        </authorList>
    </citation>
    <scope>NUCLEOTIDE SEQUENCE [LARGE SCALE GENOMIC DNA]</scope>
    <source>
        <strain evidence="2">ATCC BAA-887 / DSM 12427 / ZAS-2</strain>
    </source>
</reference>